<sequence length="1130" mass="127626">MSSGTPQWRPWHAIVRLRDELKSGDLSLASFAADLYDVVMQQGQALYREPDEFFALTYPTANMRRLAREVVRRLAGLSDRAVYQLELYYGGGKTHTLITLYHLARRPERLPNLPAVEEFRASIGLNSLPRARIAVLAFDKIDPEKGLEIPGPGGERRWLRHPWSILAYQLAGSEGLRLIHSEGQDAERETPPAENLLTTLLSLPARQNNATLVLMDEVLIYVREKVGLDSVWRWRINDFFQYLTQAANKVATCAVVVSLLASDPRKSDALGRELSNELQEILGRQREPVIQPVEKEDVAEVLRRRFFTPESIRAGDLFRSQAIFAVNGIASLVEEVARQRHELEERIVNSYPFHPDLIDLFYGKWTDLQSFQGTRGTLRNFALALRDAAGWDACPLVSVNAFIGPPNSRDLSEVARELATTAENESYEGRRQAWSAILQSELEKARQIQRDFPSLRFREVEQAVFATFLHSQPVGRDANLHELLRLIGQMGPDRIALAEALKRWTELSWFLDERTWSESQRLGEDGQELPKVWRLGARPNLRQMHHDACQNISPEAIESYLRREIEECRYLYSTSGESHPPRVHKLPREPRDVEDNGELRIVILGPEGACRPERPSELAIRFLSEKSGPEAPRVYRNAIIVVAPDSRGLNGARDAIRSYLGWLDVEERLRREEQELDSTRQLMLEREKHESEQLLKELVRESYNVVIAFGTDNQVEAFQIKLLPGRHLVASLKADGRVRLSDQPIAAEALLPEGPYELWRRGESVRRYKDVVEAFAQFVHLPRILDRQAISQTLIDGCLKGQFVFRLPRPDRSYRTFWRQRPDDAALQDPALEVVLAEAASLTELAPELLEPGALPELWDAEELSLSRLYTYFAGGYVVHEQRDGYSEPLTIPQAAPAVIRQAVREAVRGRQLWLLSGRSSFWGEEVAEDVLSEQARLRRPPAPLAASEILPERLPEAWHGEEQTTARDIADALAQRVGVPLPWLTVRAVIEDAFQQRLLERSNDSGPWPCDYAGARAVKLLVIRQEPVLVAGPQSTLMGAAGVGAVREPPTAYVQPLRAEAMLESGELQSLAEVVGELFKICGDYNLTLRIQVGIEVEPASRVTGEALQRLNAVLEEVASGLKLRSAFA</sequence>
<name>A0A455SXE1_9CHLR</name>
<dbReference type="AlphaFoldDB" id="A0A455SXE1"/>
<evidence type="ECO:0000313" key="1">
    <source>
        <dbReference type="EMBL" id="BBH93037.1"/>
    </source>
</evidence>
<organism evidence="1">
    <name type="scientific">Thermogemmatispora argillosa</name>
    <dbReference type="NCBI Taxonomy" id="2045280"/>
    <lineage>
        <taxon>Bacteria</taxon>
        <taxon>Bacillati</taxon>
        <taxon>Chloroflexota</taxon>
        <taxon>Ktedonobacteria</taxon>
        <taxon>Thermogemmatisporales</taxon>
        <taxon>Thermogemmatisporaceae</taxon>
        <taxon>Thermogemmatispora</taxon>
    </lineage>
</organism>
<evidence type="ECO:0008006" key="2">
    <source>
        <dbReference type="Google" id="ProtNLM"/>
    </source>
</evidence>
<accession>A0A455SXE1</accession>
<protein>
    <recommendedName>
        <fullName evidence="2">ATP-binding protein</fullName>
    </recommendedName>
</protein>
<gene>
    <name evidence="1" type="ORF">KTA_12360</name>
</gene>
<reference evidence="1" key="1">
    <citation type="submission" date="2018-12" db="EMBL/GenBank/DDBJ databases">
        <title>Novel natural products biosynthetic potential of the class Ktedonobacteria.</title>
        <authorList>
            <person name="Zheng Y."/>
            <person name="Saitou A."/>
            <person name="Wang C.M."/>
            <person name="Toyoda A."/>
            <person name="Minakuchi Y."/>
            <person name="Sekiguchi Y."/>
            <person name="Ueda K."/>
            <person name="Takano H."/>
            <person name="Sakai Y."/>
            <person name="Yokota A."/>
            <person name="Yabe S."/>
        </authorList>
    </citation>
    <scope>NUCLEOTIDE SEQUENCE</scope>
    <source>
        <strain evidence="1">A3-2</strain>
    </source>
</reference>
<dbReference type="EMBL" id="AP019377">
    <property type="protein sequence ID" value="BBH93037.1"/>
    <property type="molecule type" value="Genomic_DNA"/>
</dbReference>
<proteinExistence type="predicted"/>
<dbReference type="InterPro" id="IPR007555">
    <property type="entry name" value="DUF499"/>
</dbReference>
<dbReference type="Pfam" id="PF04465">
    <property type="entry name" value="DUF499"/>
    <property type="match status" value="1"/>
</dbReference>